<proteinExistence type="predicted"/>
<keyword evidence="1" id="KW-0472">Membrane</keyword>
<keyword evidence="1" id="KW-1133">Transmembrane helix</keyword>
<dbReference type="InterPro" id="IPR009936">
    <property type="entry name" value="DUF1468"/>
</dbReference>
<dbReference type="EMBL" id="JAINVB010000002">
    <property type="protein sequence ID" value="MCK0088933.1"/>
    <property type="molecule type" value="Genomic_DNA"/>
</dbReference>
<feature type="domain" description="DUF1468" evidence="2">
    <location>
        <begin position="10"/>
        <end position="142"/>
    </location>
</feature>
<evidence type="ECO:0000256" key="1">
    <source>
        <dbReference type="SAM" id="Phobius"/>
    </source>
</evidence>
<keyword evidence="1" id="KW-0812">Transmembrane</keyword>
<dbReference type="GeneID" id="57968213"/>
<reference evidence="3" key="1">
    <citation type="journal article" date="2022" name="Cell Host Microbe">
        <title>Colonization of the live biotherapeutic product VE303 and modulation of the microbiota and metabolites in healthy volunteers.</title>
        <authorList>
            <person name="Dsouza M."/>
            <person name="Menon R."/>
            <person name="Crossette E."/>
            <person name="Bhattarai S.K."/>
            <person name="Schneider J."/>
            <person name="Kim Y.G."/>
            <person name="Reddy S."/>
            <person name="Caballero S."/>
            <person name="Felix C."/>
            <person name="Cornacchione L."/>
            <person name="Hendrickson J."/>
            <person name="Watson A.R."/>
            <person name="Minot S.S."/>
            <person name="Greenfield N."/>
            <person name="Schopf L."/>
            <person name="Szabady R."/>
            <person name="Patarroyo J."/>
            <person name="Smith W."/>
            <person name="Harrison P."/>
            <person name="Kuijper E.J."/>
            <person name="Kelly C.P."/>
            <person name="Olle B."/>
            <person name="Bobilev D."/>
            <person name="Silber J.L."/>
            <person name="Bucci V."/>
            <person name="Roberts B."/>
            <person name="Faith J."/>
            <person name="Norman J.M."/>
        </authorList>
    </citation>
    <scope>NUCLEOTIDE SEQUENCE</scope>
    <source>
        <strain evidence="3">VE303-04</strain>
    </source>
</reference>
<sequence>MSKKFHRDVWVGLVLLLFCAAVLVNAVQISGQAAYLPVALTVLMAVCAVFIILKGLRLTKEQMGEYSYPLTVKNSKYAFLFMFFIFIYYLGFRYITYWIATPIFMLFTQKYLKLKSFKINLLITVLYTILAFIVFVVILHLPIYKIGILGRFFRYL</sequence>
<evidence type="ECO:0000313" key="3">
    <source>
        <dbReference type="EMBL" id="MCK0088933.1"/>
    </source>
</evidence>
<dbReference type="AlphaFoldDB" id="A0AAW6B3W3"/>
<dbReference type="Proteomes" id="UP001203136">
    <property type="component" value="Unassembled WGS sequence"/>
</dbReference>
<feature type="transmembrane region" description="Helical" evidence="1">
    <location>
        <begin position="36"/>
        <end position="56"/>
    </location>
</feature>
<dbReference type="EMBL" id="JAQLGM010000086">
    <property type="protein sequence ID" value="MDB2002699.1"/>
    <property type="molecule type" value="Genomic_DNA"/>
</dbReference>
<organism evidence="3 5">
    <name type="scientific">Clostridium symbiosum</name>
    <name type="common">Bacteroides symbiosus</name>
    <dbReference type="NCBI Taxonomy" id="1512"/>
    <lineage>
        <taxon>Bacteria</taxon>
        <taxon>Bacillati</taxon>
        <taxon>Bacillota</taxon>
        <taxon>Clostridia</taxon>
        <taxon>Lachnospirales</taxon>
        <taxon>Lachnospiraceae</taxon>
        <taxon>Otoolea</taxon>
    </lineage>
</organism>
<gene>
    <name evidence="3" type="ORF">K5I21_24320</name>
    <name evidence="4" type="ORF">PM006_21065</name>
</gene>
<feature type="transmembrane region" description="Helical" evidence="1">
    <location>
        <begin position="77"/>
        <end position="99"/>
    </location>
</feature>
<dbReference type="Proteomes" id="UP001300871">
    <property type="component" value="Unassembled WGS sequence"/>
</dbReference>
<evidence type="ECO:0000313" key="5">
    <source>
        <dbReference type="Proteomes" id="UP001203136"/>
    </source>
</evidence>
<evidence type="ECO:0000313" key="4">
    <source>
        <dbReference type="EMBL" id="MDB2002699.1"/>
    </source>
</evidence>
<dbReference type="Pfam" id="PF07331">
    <property type="entry name" value="TctB"/>
    <property type="match status" value="1"/>
</dbReference>
<reference evidence="4" key="2">
    <citation type="submission" date="2023-01" db="EMBL/GenBank/DDBJ databases">
        <title>Human gut microbiome strain richness.</title>
        <authorList>
            <person name="Chen-Liaw A."/>
        </authorList>
    </citation>
    <scope>NUCLEOTIDE SEQUENCE</scope>
    <source>
        <strain evidence="4">B1_m1001713B170214d0_201011</strain>
    </source>
</reference>
<dbReference type="RefSeq" id="WP_003498101.1">
    <property type="nucleotide sequence ID" value="NZ_BAABZD010000012.1"/>
</dbReference>
<accession>A0AAW6B3W3</accession>
<comment type="caution">
    <text evidence="3">The sequence shown here is derived from an EMBL/GenBank/DDBJ whole genome shotgun (WGS) entry which is preliminary data.</text>
</comment>
<feature type="transmembrane region" description="Helical" evidence="1">
    <location>
        <begin position="119"/>
        <end position="144"/>
    </location>
</feature>
<name>A0AAW6B3W3_CLOSY</name>
<evidence type="ECO:0000259" key="2">
    <source>
        <dbReference type="Pfam" id="PF07331"/>
    </source>
</evidence>
<protein>
    <submittedName>
        <fullName evidence="3">Tripartite tricarboxylate transporter TctB family protein</fullName>
    </submittedName>
</protein>